<feature type="compositionally biased region" description="Basic and acidic residues" evidence="2">
    <location>
        <begin position="625"/>
        <end position="640"/>
    </location>
</feature>
<dbReference type="STRING" id="253628.A0A0D2A0B1"/>
<keyword evidence="5" id="KW-1185">Reference proteome</keyword>
<dbReference type="GO" id="GO:0033314">
    <property type="term" value="P:mitotic DNA replication checkpoint signaling"/>
    <property type="evidence" value="ECO:0007669"/>
    <property type="project" value="TreeGrafter"/>
</dbReference>
<dbReference type="EMBL" id="KN847568">
    <property type="protein sequence ID" value="KIW00043.1"/>
    <property type="molecule type" value="Genomic_DNA"/>
</dbReference>
<dbReference type="FunCoup" id="A0A0D2A0B1">
    <property type="interactions" value="27"/>
</dbReference>
<feature type="region of interest" description="Disordered" evidence="2">
    <location>
        <begin position="214"/>
        <end position="242"/>
    </location>
</feature>
<feature type="domain" description="BRCT" evidence="3">
    <location>
        <begin position="313"/>
        <end position="412"/>
    </location>
</feature>
<feature type="region of interest" description="Disordered" evidence="2">
    <location>
        <begin position="545"/>
        <end position="648"/>
    </location>
</feature>
<dbReference type="GO" id="GO:0006270">
    <property type="term" value="P:DNA replication initiation"/>
    <property type="evidence" value="ECO:0007669"/>
    <property type="project" value="TreeGrafter"/>
</dbReference>
<feature type="region of interest" description="Disordered" evidence="2">
    <location>
        <begin position="261"/>
        <end position="315"/>
    </location>
</feature>
<keyword evidence="1" id="KW-0677">Repeat</keyword>
<evidence type="ECO:0000259" key="3">
    <source>
        <dbReference type="PROSITE" id="PS50172"/>
    </source>
</evidence>
<dbReference type="InterPro" id="IPR001357">
    <property type="entry name" value="BRCT_dom"/>
</dbReference>
<dbReference type="PROSITE" id="PS50172">
    <property type="entry name" value="BRCT"/>
    <property type="match status" value="3"/>
</dbReference>
<evidence type="ECO:0000256" key="2">
    <source>
        <dbReference type="SAM" id="MobiDB-lite"/>
    </source>
</evidence>
<dbReference type="InterPro" id="IPR059215">
    <property type="entry name" value="BRCT2_TopBP1-like"/>
</dbReference>
<accession>A0A0D2A0B1</accession>
<evidence type="ECO:0000313" key="5">
    <source>
        <dbReference type="Proteomes" id="UP000053259"/>
    </source>
</evidence>
<dbReference type="OrthoDB" id="251770at2759"/>
<dbReference type="HOGENOM" id="CLU_009893_0_0_1"/>
<dbReference type="Proteomes" id="UP000053259">
    <property type="component" value="Unassembled WGS sequence"/>
</dbReference>
<dbReference type="PANTHER" id="PTHR13561:SF20">
    <property type="entry name" value="DNA TOPOISOMERASE 2-BINDING PROTEIN 1"/>
    <property type="match status" value="1"/>
</dbReference>
<dbReference type="Pfam" id="PF12738">
    <property type="entry name" value="PTCB-BRCT"/>
    <property type="match status" value="3"/>
</dbReference>
<feature type="region of interest" description="Disordered" evidence="2">
    <location>
        <begin position="675"/>
        <end position="747"/>
    </location>
</feature>
<feature type="compositionally biased region" description="Basic residues" evidence="2">
    <location>
        <begin position="232"/>
        <end position="241"/>
    </location>
</feature>
<feature type="domain" description="BRCT" evidence="3">
    <location>
        <begin position="419"/>
        <end position="512"/>
    </location>
</feature>
<organism evidence="4 5">
    <name type="scientific">Verruconis gallopava</name>
    <dbReference type="NCBI Taxonomy" id="253628"/>
    <lineage>
        <taxon>Eukaryota</taxon>
        <taxon>Fungi</taxon>
        <taxon>Dikarya</taxon>
        <taxon>Ascomycota</taxon>
        <taxon>Pezizomycotina</taxon>
        <taxon>Dothideomycetes</taxon>
        <taxon>Pleosporomycetidae</taxon>
        <taxon>Venturiales</taxon>
        <taxon>Sympoventuriaceae</taxon>
        <taxon>Verruconis</taxon>
    </lineage>
</organism>
<dbReference type="PANTHER" id="PTHR13561">
    <property type="entry name" value="DNA REPLICATION REGULATOR DPB11-RELATED"/>
    <property type="match status" value="1"/>
</dbReference>
<dbReference type="GeneID" id="27316366"/>
<gene>
    <name evidence="4" type="ORF">PV09_08393</name>
</gene>
<dbReference type="AlphaFoldDB" id="A0A0D2A0B1"/>
<dbReference type="RefSeq" id="XP_016209912.1">
    <property type="nucleotide sequence ID" value="XM_016362277.1"/>
</dbReference>
<dbReference type="InParanoid" id="A0A0D2A0B1"/>
<dbReference type="GO" id="GO:0007095">
    <property type="term" value="P:mitotic G2 DNA damage checkpoint signaling"/>
    <property type="evidence" value="ECO:0007669"/>
    <property type="project" value="TreeGrafter"/>
</dbReference>
<dbReference type="Gene3D" id="3.40.50.10190">
    <property type="entry name" value="BRCT domain"/>
    <property type="match status" value="4"/>
</dbReference>
<dbReference type="VEuPathDB" id="FungiDB:PV09_08393"/>
<proteinExistence type="predicted"/>
<reference evidence="4 5" key="1">
    <citation type="submission" date="2015-01" db="EMBL/GenBank/DDBJ databases">
        <title>The Genome Sequence of Ochroconis gallopava CBS43764.</title>
        <authorList>
            <consortium name="The Broad Institute Genomics Platform"/>
            <person name="Cuomo C."/>
            <person name="de Hoog S."/>
            <person name="Gorbushina A."/>
            <person name="Stielow B."/>
            <person name="Teixiera M."/>
            <person name="Abouelleil A."/>
            <person name="Chapman S.B."/>
            <person name="Priest M."/>
            <person name="Young S.K."/>
            <person name="Wortman J."/>
            <person name="Nusbaum C."/>
            <person name="Birren B."/>
        </authorList>
    </citation>
    <scope>NUCLEOTIDE SEQUENCE [LARGE SCALE GENOMIC DNA]</scope>
    <source>
        <strain evidence="4 5">CBS 43764</strain>
    </source>
</reference>
<dbReference type="SMART" id="SM00292">
    <property type="entry name" value="BRCT"/>
    <property type="match status" value="4"/>
</dbReference>
<dbReference type="SUPFAM" id="SSF52113">
    <property type="entry name" value="BRCT domain"/>
    <property type="match status" value="4"/>
</dbReference>
<feature type="domain" description="BRCT" evidence="3">
    <location>
        <begin position="102"/>
        <end position="191"/>
    </location>
</feature>
<feature type="compositionally biased region" description="Polar residues" evidence="2">
    <location>
        <begin position="603"/>
        <end position="624"/>
    </location>
</feature>
<evidence type="ECO:0000256" key="1">
    <source>
        <dbReference type="ARBA" id="ARBA00022737"/>
    </source>
</evidence>
<evidence type="ECO:0000313" key="4">
    <source>
        <dbReference type="EMBL" id="KIW00043.1"/>
    </source>
</evidence>
<protein>
    <recommendedName>
        <fullName evidence="3">BRCT domain-containing protein</fullName>
    </recommendedName>
</protein>
<dbReference type="CDD" id="cd18433">
    <property type="entry name" value="BRCT_Rad4_rpt3"/>
    <property type="match status" value="1"/>
</dbReference>
<dbReference type="CDD" id="cd17731">
    <property type="entry name" value="BRCT_TopBP1_rpt2_like"/>
    <property type="match status" value="1"/>
</dbReference>
<name>A0A0D2A0B1_9PEZI</name>
<sequence>MATELVKDHAPLAGAVLCCTSITPEARHLIATAGEEMGAVHKFDLTSDVTHLIVGDVDTPKYKYVAKERPDVKVVLPSFIDAVKQVWMEGGDVDLPALEIEHRAPTFMGLKICLTGFEDPKVRENIKSLALSNGAEFHGDLTKAVTHLICAAPEGKKYEHALRWQIKVVGFEWLQHSLERTMVLEESLYDPILAPLDRGKNAYNKSAMEAYHESLQLGKRKRDEDKAPGPAARRKLRRTLSKKIESQRETIWADIASAGSGQTLQDEWQPSGVDGVGPGGAKTYESEEPTPELKAEPPKRNSSVIFPEPQPSRSNSTFENAVTYVHGFPNDKLNLLQAVLEGNGARVYTSPNLVDAEVESSEVGYAVIPHDVPEDRLPKIPGRASGFLRVTEWWVENCLQNKTLVDPATYPLCRPFEKHSVEGFRGLVISSTGFSSKGMDLLHIQRVVNLMGATYSERLDAKVNVLVCNTQAPINQEKLDFASENNIEAVSEQWLYHSISKYSRQDTRDYCIKMETPTVPVDYVPTIKAKTSMSRLSLKGRALPLGFTASNPERTKDSTTPAAKPRANAKASRGPFYEDEDDEQYSGLPAEPETRKTQGPGKHSSSQPLTALSQERQNSQNNRARPSDCDQSHERGEHESSLSLPQNENLATTVTDTSQKNEQLNNAIASLLAARQNSNLRRSTSDKPIPKEISTLGKRRRGPLGRASSGGSLVSLRADSIGSNVSQEESGQKDSVPDPSQKIIYEDERAVEERRALIRKMGGQVDGEGVDVARVESIGIVKDAIPSNVAGGLASLASGRAKRKTAARG</sequence>
<dbReference type="InterPro" id="IPR036420">
    <property type="entry name" value="BRCT_dom_sf"/>
</dbReference>